<dbReference type="Pfam" id="PF13879">
    <property type="entry name" value="Hmw_CFAP97"/>
    <property type="match status" value="1"/>
</dbReference>
<reference evidence="3 4" key="1">
    <citation type="submission" date="2016-11" db="EMBL/GenBank/DDBJ databases">
        <title>The macronuclear genome of Stentor coeruleus: a giant cell with tiny introns.</title>
        <authorList>
            <person name="Slabodnick M."/>
            <person name="Ruby J.G."/>
            <person name="Reiff S.B."/>
            <person name="Swart E.C."/>
            <person name="Gosai S."/>
            <person name="Prabakaran S."/>
            <person name="Witkowska E."/>
            <person name="Larue G.E."/>
            <person name="Fisher S."/>
            <person name="Freeman R.M."/>
            <person name="Gunawardena J."/>
            <person name="Chu W."/>
            <person name="Stover N.A."/>
            <person name="Gregory B.D."/>
            <person name="Nowacki M."/>
            <person name="Derisi J."/>
            <person name="Roy S.W."/>
            <person name="Marshall W.F."/>
            <person name="Sood P."/>
        </authorList>
    </citation>
    <scope>NUCLEOTIDE SEQUENCE [LARGE SCALE GENOMIC DNA]</scope>
    <source>
        <strain evidence="3">WM001</strain>
    </source>
</reference>
<evidence type="ECO:0000256" key="2">
    <source>
        <dbReference type="SAM" id="MobiDB-lite"/>
    </source>
</evidence>
<evidence type="ECO:0000313" key="4">
    <source>
        <dbReference type="Proteomes" id="UP000187209"/>
    </source>
</evidence>
<feature type="compositionally biased region" description="Polar residues" evidence="2">
    <location>
        <begin position="32"/>
        <end position="47"/>
    </location>
</feature>
<dbReference type="EMBL" id="MPUH01000030">
    <property type="protein sequence ID" value="OMJ94216.1"/>
    <property type="molecule type" value="Genomic_DNA"/>
</dbReference>
<dbReference type="OrthoDB" id="287258at2759"/>
<protein>
    <submittedName>
        <fullName evidence="3">Uncharacterized protein</fullName>
    </submittedName>
</protein>
<dbReference type="AlphaFoldDB" id="A0A1R2CYY0"/>
<feature type="region of interest" description="Disordered" evidence="2">
    <location>
        <begin position="32"/>
        <end position="52"/>
    </location>
</feature>
<name>A0A1R2CYY0_9CILI</name>
<dbReference type="InterPro" id="IPR029488">
    <property type="entry name" value="Hmw/CFAP97"/>
</dbReference>
<evidence type="ECO:0000313" key="3">
    <source>
        <dbReference type="EMBL" id="OMJ94216.1"/>
    </source>
</evidence>
<dbReference type="Proteomes" id="UP000187209">
    <property type="component" value="Unassembled WGS sequence"/>
</dbReference>
<accession>A0A1R2CYY0</accession>
<comment type="similarity">
    <text evidence="1">Belongs to the CFAP97 family.</text>
</comment>
<keyword evidence="4" id="KW-1185">Reference proteome</keyword>
<dbReference type="PANTHER" id="PTHR23035:SF2">
    <property type="entry name" value="KIAA1430 HOMOLOGUE"/>
    <property type="match status" value="1"/>
</dbReference>
<organism evidence="3 4">
    <name type="scientific">Stentor coeruleus</name>
    <dbReference type="NCBI Taxonomy" id="5963"/>
    <lineage>
        <taxon>Eukaryota</taxon>
        <taxon>Sar</taxon>
        <taxon>Alveolata</taxon>
        <taxon>Ciliophora</taxon>
        <taxon>Postciliodesmatophora</taxon>
        <taxon>Heterotrichea</taxon>
        <taxon>Heterotrichida</taxon>
        <taxon>Stentoridae</taxon>
        <taxon>Stentor</taxon>
    </lineage>
</organism>
<dbReference type="PANTHER" id="PTHR23035">
    <property type="entry name" value="CILIA- AND FLAGELLA-ASSOCIATED PROTEIN 97-RELATED"/>
    <property type="match status" value="1"/>
</dbReference>
<evidence type="ECO:0000256" key="1">
    <source>
        <dbReference type="ARBA" id="ARBA00008315"/>
    </source>
</evidence>
<dbReference type="InterPro" id="IPR038791">
    <property type="entry name" value="Cfap97/Hemingway"/>
</dbReference>
<comment type="caution">
    <text evidence="3">The sequence shown here is derived from an EMBL/GenBank/DDBJ whole genome shotgun (WGS) entry which is preliminary data.</text>
</comment>
<proteinExistence type="inferred from homology"/>
<gene>
    <name evidence="3" type="ORF">SteCoe_2704</name>
</gene>
<sequence>MWGFLTTNPQIEETMQKERQHKFEKLIKNAKSSIKTSRPQSHRVINNSKKKQIKDERDMQIFQENQILLKKMVFIDSKPSGINTFRTTSAKLKGRSNSRTQQQIKIFQENQRLLRKLQSTNSHYSIAKLEEENRQRHYMMLNICKKSKRVMSKTDRQIGGNDLIAQILKRRKERMRENQEF</sequence>